<comment type="cofactor">
    <cofactor evidence="1">
        <name>Mg(2+)</name>
        <dbReference type="ChEBI" id="CHEBI:18420"/>
    </cofactor>
</comment>
<protein>
    <submittedName>
        <fullName evidence="9">VapC toxin protein</fullName>
    </submittedName>
</protein>
<dbReference type="GO" id="GO:0016787">
    <property type="term" value="F:hydrolase activity"/>
    <property type="evidence" value="ECO:0007669"/>
    <property type="project" value="UniProtKB-KW"/>
</dbReference>
<keyword evidence="4" id="KW-0479">Metal-binding</keyword>
<dbReference type="PANTHER" id="PTHR33653:SF1">
    <property type="entry name" value="RIBONUCLEASE VAPC2"/>
    <property type="match status" value="1"/>
</dbReference>
<evidence type="ECO:0000256" key="1">
    <source>
        <dbReference type="ARBA" id="ARBA00001946"/>
    </source>
</evidence>
<organism evidence="9 10">
    <name type="scientific">Aequoribacter fuscus</name>
    <dbReference type="NCBI Taxonomy" id="2518989"/>
    <lineage>
        <taxon>Bacteria</taxon>
        <taxon>Pseudomonadati</taxon>
        <taxon>Pseudomonadota</taxon>
        <taxon>Gammaproteobacteria</taxon>
        <taxon>Cellvibrionales</taxon>
        <taxon>Halieaceae</taxon>
        <taxon>Aequoribacter</taxon>
    </lineage>
</organism>
<dbReference type="Pfam" id="PF01850">
    <property type="entry name" value="PIN"/>
    <property type="match status" value="1"/>
</dbReference>
<evidence type="ECO:0000259" key="8">
    <source>
        <dbReference type="Pfam" id="PF01850"/>
    </source>
</evidence>
<gene>
    <name evidence="9" type="ORF">IMCC3088_1228</name>
</gene>
<dbReference type="STRING" id="2518989.IMCC3088_1228"/>
<keyword evidence="6" id="KW-0460">Magnesium</keyword>
<dbReference type="Gene3D" id="3.40.50.1010">
    <property type="entry name" value="5'-nuclease"/>
    <property type="match status" value="1"/>
</dbReference>
<feature type="domain" description="PIN" evidence="8">
    <location>
        <begin position="4"/>
        <end position="53"/>
    </location>
</feature>
<evidence type="ECO:0000256" key="7">
    <source>
        <dbReference type="ARBA" id="ARBA00038093"/>
    </source>
</evidence>
<dbReference type="InterPro" id="IPR029060">
    <property type="entry name" value="PIN-like_dom_sf"/>
</dbReference>
<proteinExistence type="inferred from homology"/>
<keyword evidence="2" id="KW-1277">Toxin-antitoxin system</keyword>
<name>F3L6A5_9GAMM</name>
<dbReference type="AlphaFoldDB" id="F3L6A5"/>
<dbReference type="InterPro" id="IPR002716">
    <property type="entry name" value="PIN_dom"/>
</dbReference>
<sequence>MHQDVALEYAEIRADLASKGTPIGNNDLWIAAHARSSRHTLVTNNLKEFKRVTGLEVENWV</sequence>
<reference evidence="9 10" key="1">
    <citation type="journal article" date="2011" name="J. Bacteriol.">
        <title>Genome sequence of strain IMCC3088, a proteorhodopsin-containing marine bacterium belonging to the OM60/NOR5 clade.</title>
        <authorList>
            <person name="Jang Y."/>
            <person name="Oh H.M."/>
            <person name="Kang I."/>
            <person name="Lee K."/>
            <person name="Yang S.J."/>
            <person name="Cho J.C."/>
        </authorList>
    </citation>
    <scope>NUCLEOTIDE SEQUENCE [LARGE SCALE GENOMIC DNA]</scope>
    <source>
        <strain evidence="9 10">IMCC3088</strain>
    </source>
</reference>
<dbReference type="Proteomes" id="UP000005615">
    <property type="component" value="Unassembled WGS sequence"/>
</dbReference>
<dbReference type="InterPro" id="IPR050556">
    <property type="entry name" value="Type_II_TA_system_RNase"/>
</dbReference>
<dbReference type="SUPFAM" id="SSF88723">
    <property type="entry name" value="PIN domain-like"/>
    <property type="match status" value="1"/>
</dbReference>
<accession>F3L6A5</accession>
<evidence type="ECO:0000313" key="10">
    <source>
        <dbReference type="Proteomes" id="UP000005615"/>
    </source>
</evidence>
<dbReference type="GO" id="GO:0046872">
    <property type="term" value="F:metal ion binding"/>
    <property type="evidence" value="ECO:0007669"/>
    <property type="project" value="UniProtKB-KW"/>
</dbReference>
<dbReference type="GO" id="GO:0004518">
    <property type="term" value="F:nuclease activity"/>
    <property type="evidence" value="ECO:0007669"/>
    <property type="project" value="UniProtKB-KW"/>
</dbReference>
<evidence type="ECO:0000256" key="6">
    <source>
        <dbReference type="ARBA" id="ARBA00022842"/>
    </source>
</evidence>
<evidence type="ECO:0000256" key="4">
    <source>
        <dbReference type="ARBA" id="ARBA00022723"/>
    </source>
</evidence>
<dbReference type="PANTHER" id="PTHR33653">
    <property type="entry name" value="RIBONUCLEASE VAPC2"/>
    <property type="match status" value="1"/>
</dbReference>
<dbReference type="eggNOG" id="COG1487">
    <property type="taxonomic scope" value="Bacteria"/>
</dbReference>
<evidence type="ECO:0000256" key="5">
    <source>
        <dbReference type="ARBA" id="ARBA00022801"/>
    </source>
</evidence>
<comment type="similarity">
    <text evidence="7">Belongs to the PINc/VapC protein family.</text>
</comment>
<evidence type="ECO:0000256" key="2">
    <source>
        <dbReference type="ARBA" id="ARBA00022649"/>
    </source>
</evidence>
<evidence type="ECO:0000256" key="3">
    <source>
        <dbReference type="ARBA" id="ARBA00022722"/>
    </source>
</evidence>
<keyword evidence="3" id="KW-0540">Nuclease</keyword>
<keyword evidence="5" id="KW-0378">Hydrolase</keyword>
<evidence type="ECO:0000313" key="9">
    <source>
        <dbReference type="EMBL" id="EGG28141.1"/>
    </source>
</evidence>
<comment type="caution">
    <text evidence="9">The sequence shown here is derived from an EMBL/GenBank/DDBJ whole genome shotgun (WGS) entry which is preliminary data.</text>
</comment>
<dbReference type="EMBL" id="AEIG01000180">
    <property type="protein sequence ID" value="EGG28141.1"/>
    <property type="molecule type" value="Genomic_DNA"/>
</dbReference>
<keyword evidence="10" id="KW-1185">Reference proteome</keyword>